<evidence type="ECO:0000313" key="2">
    <source>
        <dbReference type="EMBL" id="KAK9007144.1"/>
    </source>
</evidence>
<evidence type="ECO:0000313" key="3">
    <source>
        <dbReference type="Proteomes" id="UP001396334"/>
    </source>
</evidence>
<gene>
    <name evidence="2" type="ORF">V6N11_050977</name>
</gene>
<keyword evidence="3" id="KW-1185">Reference proteome</keyword>
<evidence type="ECO:0000256" key="1">
    <source>
        <dbReference type="SAM" id="MobiDB-lite"/>
    </source>
</evidence>
<name>A0ABR2R2M8_9ROSI</name>
<organism evidence="2 3">
    <name type="scientific">Hibiscus sabdariffa</name>
    <name type="common">roselle</name>
    <dbReference type="NCBI Taxonomy" id="183260"/>
    <lineage>
        <taxon>Eukaryota</taxon>
        <taxon>Viridiplantae</taxon>
        <taxon>Streptophyta</taxon>
        <taxon>Embryophyta</taxon>
        <taxon>Tracheophyta</taxon>
        <taxon>Spermatophyta</taxon>
        <taxon>Magnoliopsida</taxon>
        <taxon>eudicotyledons</taxon>
        <taxon>Gunneridae</taxon>
        <taxon>Pentapetalae</taxon>
        <taxon>rosids</taxon>
        <taxon>malvids</taxon>
        <taxon>Malvales</taxon>
        <taxon>Malvaceae</taxon>
        <taxon>Malvoideae</taxon>
        <taxon>Hibiscus</taxon>
    </lineage>
</organism>
<reference evidence="2 3" key="1">
    <citation type="journal article" date="2024" name="G3 (Bethesda)">
        <title>Genome assembly of Hibiscus sabdariffa L. provides insights into metabolisms of medicinal natural products.</title>
        <authorList>
            <person name="Kim T."/>
        </authorList>
    </citation>
    <scope>NUCLEOTIDE SEQUENCE [LARGE SCALE GENOMIC DNA]</scope>
    <source>
        <strain evidence="2">TK-2024</strain>
        <tissue evidence="2">Old leaves</tissue>
    </source>
</reference>
<dbReference type="Proteomes" id="UP001396334">
    <property type="component" value="Unassembled WGS sequence"/>
</dbReference>
<feature type="region of interest" description="Disordered" evidence="1">
    <location>
        <begin position="1"/>
        <end position="154"/>
    </location>
</feature>
<proteinExistence type="predicted"/>
<sequence length="154" mass="16188">MNSGQNELIPSGDPHFTDDAESDIGGSAVGQPENSEIRCNVPSHLSNGAHSIEMGDGADSQVQHERAVSPVERVNDHEAPQGNNHAMITRSKAEYHAESDIGGSAVGQPDNSEIRCSVPSHLSNGAHSIEMGDGADSQVQHESADSPVETNIML</sequence>
<protein>
    <submittedName>
        <fullName evidence="2">Uncharacterized protein</fullName>
    </submittedName>
</protein>
<accession>A0ABR2R2M8</accession>
<feature type="compositionally biased region" description="Basic and acidic residues" evidence="1">
    <location>
        <begin position="62"/>
        <end position="79"/>
    </location>
</feature>
<dbReference type="EMBL" id="JBBPBN010000027">
    <property type="protein sequence ID" value="KAK9007144.1"/>
    <property type="molecule type" value="Genomic_DNA"/>
</dbReference>
<comment type="caution">
    <text evidence="2">The sequence shown here is derived from an EMBL/GenBank/DDBJ whole genome shotgun (WGS) entry which is preliminary data.</text>
</comment>